<dbReference type="Proteomes" id="UP000708148">
    <property type="component" value="Unassembled WGS sequence"/>
</dbReference>
<evidence type="ECO:0000313" key="4">
    <source>
        <dbReference type="Proteomes" id="UP000708148"/>
    </source>
</evidence>
<evidence type="ECO:0000259" key="2">
    <source>
        <dbReference type="Pfam" id="PF18755"/>
    </source>
</evidence>
<dbReference type="EMBL" id="CAJHUC010001308">
    <property type="protein sequence ID" value="CAD7700616.1"/>
    <property type="molecule type" value="Genomic_DNA"/>
</dbReference>
<accession>A0A8S1J445</accession>
<sequence length="539" mass="59080">MVSVKMLIQAGLLAPGQTLSVRAGADTMKGVLGEDGRIRFDGGEYASLSAFAQRALCKAGRNRKAAAGWNEVKLETGRPIDDVRREYMKRVDGGRIDAAYQQGLEWSQGANAGIRWREVGAAVDDDDKEERSLRPRRTRRWAEGSRRGQGKGRVAPREAKHKAPAPVFTKVATFVRGGLRGRRKARQAEGEHRRCAIASLAEAAALVEGGVLKAAELKEISYQTLSGPFPFGRDAYRGGDGGQGQTISPHEFARLARKRVADMDALPGKERWKRGRMEHRQAGEDKYFAAVGPSVSELHWCPSTRAEVGSAGGHQARGCQGQLSGAGNQSLEVNGCAAARSTAGHKSHGLPGGLGKAFNTLSIREQVDRKEEEKLARQDGYSYGEWIARSSTSFLADKNSGIMQALSLEGFMTSLTEKERDQLLQLLPKCDREALLENKDPFDKEVFKSHVARYHALLGKGLLERDSNTHWIPPRGRTDESRLQREMALQMLALHIDPKALLAVQEGMLTVPDALLGFEVEEDGRNIVRPRKNGSGDNE</sequence>
<feature type="domain" description="RAMA" evidence="2">
    <location>
        <begin position="2"/>
        <end position="91"/>
    </location>
</feature>
<comment type="caution">
    <text evidence="3">The sequence shown here is derived from an EMBL/GenBank/DDBJ whole genome shotgun (WGS) entry which is preliminary data.</text>
</comment>
<evidence type="ECO:0000256" key="1">
    <source>
        <dbReference type="SAM" id="MobiDB-lite"/>
    </source>
</evidence>
<dbReference type="InterPro" id="IPR040843">
    <property type="entry name" value="RAMA"/>
</dbReference>
<reference evidence="3" key="1">
    <citation type="submission" date="2020-12" db="EMBL/GenBank/DDBJ databases">
        <authorList>
            <person name="Iha C."/>
        </authorList>
    </citation>
    <scope>NUCLEOTIDE SEQUENCE</scope>
</reference>
<proteinExistence type="predicted"/>
<name>A0A8S1J445_9CHLO</name>
<feature type="region of interest" description="Disordered" evidence="1">
    <location>
        <begin position="125"/>
        <end position="162"/>
    </location>
</feature>
<gene>
    <name evidence="3" type="ORF">OSTQU699_LOCUS5975</name>
</gene>
<dbReference type="AlphaFoldDB" id="A0A8S1J445"/>
<evidence type="ECO:0000313" key="3">
    <source>
        <dbReference type="EMBL" id="CAD7700616.1"/>
    </source>
</evidence>
<keyword evidence="4" id="KW-1185">Reference proteome</keyword>
<dbReference type="Pfam" id="PF18755">
    <property type="entry name" value="RAMA"/>
    <property type="match status" value="1"/>
</dbReference>
<organism evidence="3 4">
    <name type="scientific">Ostreobium quekettii</name>
    <dbReference type="NCBI Taxonomy" id="121088"/>
    <lineage>
        <taxon>Eukaryota</taxon>
        <taxon>Viridiplantae</taxon>
        <taxon>Chlorophyta</taxon>
        <taxon>core chlorophytes</taxon>
        <taxon>Ulvophyceae</taxon>
        <taxon>TCBD clade</taxon>
        <taxon>Bryopsidales</taxon>
        <taxon>Ostreobineae</taxon>
        <taxon>Ostreobiaceae</taxon>
        <taxon>Ostreobium</taxon>
    </lineage>
</organism>
<protein>
    <recommendedName>
        <fullName evidence="2">RAMA domain-containing protein</fullName>
    </recommendedName>
</protein>